<protein>
    <submittedName>
        <fullName evidence="7">Mavicyanin</fullName>
    </submittedName>
</protein>
<keyword evidence="5" id="KW-0732">Signal</keyword>
<evidence type="ECO:0000259" key="6">
    <source>
        <dbReference type="PROSITE" id="PS51485"/>
    </source>
</evidence>
<reference evidence="7 8" key="1">
    <citation type="journal article" date="2019" name="Nat. Plants">
        <title>Stout camphor tree genome fills gaps in understanding of flowering plant genome evolution.</title>
        <authorList>
            <person name="Chaw S.M."/>
            <person name="Liu Y.C."/>
            <person name="Wu Y.W."/>
            <person name="Wang H.Y."/>
            <person name="Lin C.I."/>
            <person name="Wu C.S."/>
            <person name="Ke H.M."/>
            <person name="Chang L.Y."/>
            <person name="Hsu C.Y."/>
            <person name="Yang H.T."/>
            <person name="Sudianto E."/>
            <person name="Hsu M.H."/>
            <person name="Wu K.P."/>
            <person name="Wang L.N."/>
            <person name="Leebens-Mack J.H."/>
            <person name="Tsai I.J."/>
        </authorList>
    </citation>
    <scope>NUCLEOTIDE SEQUENCE [LARGE SCALE GENOMIC DNA]</scope>
    <source>
        <strain evidence="8">cv. Chaw 1501</strain>
        <tissue evidence="7">Young leaves</tissue>
    </source>
</reference>
<feature type="region of interest" description="Disordered" evidence="4">
    <location>
        <begin position="129"/>
        <end position="161"/>
    </location>
</feature>
<dbReference type="PANTHER" id="PTHR33021:SF339">
    <property type="entry name" value="OS07G0570600 PROTEIN"/>
    <property type="match status" value="1"/>
</dbReference>
<proteinExistence type="predicted"/>
<feature type="domain" description="Phytocyanin" evidence="6">
    <location>
        <begin position="24"/>
        <end position="124"/>
    </location>
</feature>
<evidence type="ECO:0000313" key="8">
    <source>
        <dbReference type="Proteomes" id="UP000283530"/>
    </source>
</evidence>
<dbReference type="Pfam" id="PF02298">
    <property type="entry name" value="Cu_bind_like"/>
    <property type="match status" value="1"/>
</dbReference>
<dbReference type="InterPro" id="IPR028871">
    <property type="entry name" value="BlueCu_1_BS"/>
</dbReference>
<feature type="signal peptide" evidence="5">
    <location>
        <begin position="1"/>
        <end position="19"/>
    </location>
</feature>
<dbReference type="Gene3D" id="2.60.40.420">
    <property type="entry name" value="Cupredoxins - blue copper proteins"/>
    <property type="match status" value="1"/>
</dbReference>
<dbReference type="PANTHER" id="PTHR33021">
    <property type="entry name" value="BLUE COPPER PROTEIN"/>
    <property type="match status" value="1"/>
</dbReference>
<dbReference type="GO" id="GO:0005886">
    <property type="term" value="C:plasma membrane"/>
    <property type="evidence" value="ECO:0007669"/>
    <property type="project" value="TreeGrafter"/>
</dbReference>
<dbReference type="AlphaFoldDB" id="A0A3S3MZ89"/>
<keyword evidence="3" id="KW-0325">Glycoprotein</keyword>
<dbReference type="EMBL" id="QPKB01000002">
    <property type="protein sequence ID" value="RWR77732.1"/>
    <property type="molecule type" value="Genomic_DNA"/>
</dbReference>
<dbReference type="GO" id="GO:0009055">
    <property type="term" value="F:electron transfer activity"/>
    <property type="evidence" value="ECO:0007669"/>
    <property type="project" value="InterPro"/>
</dbReference>
<comment type="caution">
    <text evidence="7">The sequence shown here is derived from an EMBL/GenBank/DDBJ whole genome shotgun (WGS) entry which is preliminary data.</text>
</comment>
<feature type="chain" id="PRO_5018723071" evidence="5">
    <location>
        <begin position="20"/>
        <end position="184"/>
    </location>
</feature>
<dbReference type="OrthoDB" id="1933492at2759"/>
<evidence type="ECO:0000256" key="2">
    <source>
        <dbReference type="ARBA" id="ARBA00023008"/>
    </source>
</evidence>
<evidence type="ECO:0000256" key="1">
    <source>
        <dbReference type="ARBA" id="ARBA00022723"/>
    </source>
</evidence>
<accession>A0A3S3MZ89</accession>
<dbReference type="GO" id="GO:0046872">
    <property type="term" value="F:metal ion binding"/>
    <property type="evidence" value="ECO:0007669"/>
    <property type="project" value="UniProtKB-KW"/>
</dbReference>
<dbReference type="InterPro" id="IPR008972">
    <property type="entry name" value="Cupredoxin"/>
</dbReference>
<evidence type="ECO:0000313" key="7">
    <source>
        <dbReference type="EMBL" id="RWR77732.1"/>
    </source>
</evidence>
<dbReference type="PROSITE" id="PS00196">
    <property type="entry name" value="COPPER_BLUE"/>
    <property type="match status" value="1"/>
</dbReference>
<sequence length="184" mass="19381">MATVEKAMVFFLTFAAVMAVSMGKTYKVGDSEGWTIGNVSYASWAASKTFHVGDTIVFEYNKQFHNVLQVSRDEYRSCNATSPITTHTSGNDSITIKRKGHYFFLCGVPGHCGLGQKVDIRVVNQTLSPVSSPSSSPTASPSTPSSSPSVPAGGPAGSSKNHASSKGLSFLGFATFAVASVLLM</sequence>
<dbReference type="InterPro" id="IPR003245">
    <property type="entry name" value="Phytocyanin_dom"/>
</dbReference>
<keyword evidence="1" id="KW-0479">Metal-binding</keyword>
<evidence type="ECO:0000256" key="4">
    <source>
        <dbReference type="SAM" id="MobiDB-lite"/>
    </source>
</evidence>
<dbReference type="STRING" id="337451.A0A3S3MZ89"/>
<keyword evidence="2" id="KW-0186">Copper</keyword>
<feature type="compositionally biased region" description="Low complexity" evidence="4">
    <location>
        <begin position="129"/>
        <end position="159"/>
    </location>
</feature>
<evidence type="ECO:0000256" key="3">
    <source>
        <dbReference type="ARBA" id="ARBA00023180"/>
    </source>
</evidence>
<evidence type="ECO:0000256" key="5">
    <source>
        <dbReference type="SAM" id="SignalP"/>
    </source>
</evidence>
<dbReference type="PROSITE" id="PS51485">
    <property type="entry name" value="PHYTOCYANIN"/>
    <property type="match status" value="1"/>
</dbReference>
<organism evidence="7 8">
    <name type="scientific">Cinnamomum micranthum f. kanehirae</name>
    <dbReference type="NCBI Taxonomy" id="337451"/>
    <lineage>
        <taxon>Eukaryota</taxon>
        <taxon>Viridiplantae</taxon>
        <taxon>Streptophyta</taxon>
        <taxon>Embryophyta</taxon>
        <taxon>Tracheophyta</taxon>
        <taxon>Spermatophyta</taxon>
        <taxon>Magnoliopsida</taxon>
        <taxon>Magnoliidae</taxon>
        <taxon>Laurales</taxon>
        <taxon>Lauraceae</taxon>
        <taxon>Cinnamomum</taxon>
    </lineage>
</organism>
<name>A0A3S3MZ89_9MAGN</name>
<dbReference type="FunFam" id="2.60.40.420:FF:000003">
    <property type="entry name" value="Blue copper"/>
    <property type="match status" value="1"/>
</dbReference>
<keyword evidence="8" id="KW-1185">Reference proteome</keyword>
<dbReference type="Proteomes" id="UP000283530">
    <property type="component" value="Unassembled WGS sequence"/>
</dbReference>
<dbReference type="InterPro" id="IPR039391">
    <property type="entry name" value="Phytocyanin-like"/>
</dbReference>
<dbReference type="SUPFAM" id="SSF49503">
    <property type="entry name" value="Cupredoxins"/>
    <property type="match status" value="1"/>
</dbReference>
<gene>
    <name evidence="7" type="ORF">CKAN_00623300</name>
</gene>